<accession>A0ABQ9XFA1</accession>
<feature type="region of interest" description="Disordered" evidence="1">
    <location>
        <begin position="1148"/>
        <end position="1169"/>
    </location>
</feature>
<keyword evidence="3" id="KW-1185">Reference proteome</keyword>
<evidence type="ECO:0000313" key="2">
    <source>
        <dbReference type="EMBL" id="KAK2949983.1"/>
    </source>
</evidence>
<protein>
    <submittedName>
        <fullName evidence="2">Uncharacterized protein</fullName>
    </submittedName>
</protein>
<evidence type="ECO:0000313" key="3">
    <source>
        <dbReference type="Proteomes" id="UP001281761"/>
    </source>
</evidence>
<sequence length="1169" mass="123946">MLSVGSILEKTVRVSDKDRVFDALYAALPKLNFGTKYEVTSVEIADTVSVLTPKIQFSVPIEPVRVDGVSVGEDPTNIVVQISGSGFIPCETYTLAVSGIPSDGGSGSSHSQTITVVASDTSHATSFSIILGTDESAVLRFGYTYTMTSMTNGTEEGFVEGTPTFETPALPPPTPRLTSAICSLDDSHTEATVRFEGTGIEDGKYKVTLQDESPLEVEIKKTSEGQWSGSTDLGVLGSDPKWFEKGTWIVTEVKSVSKPTLLIEIAHPVWFTIPTVARLSRIEVSELDDSTKGKVTLSFSTVELETGTEYTLTLIGLDSAGEELTRKMTTSSSGSIGELDEVLYPFETDEGKREQQMKFGVLYKVTSLKATGRSNSVQVGSVGVQMPDEPVRLTNIKVDEDSETSIRLKVTGTGFVPKETYTVEVSGVATGSGSENAHTRSFTVVASDTTSASSSTLLLFTSDWSSLQFGQTYTVTKIDNGTDSGIVVGTLSFITPALPPPTPHLTSAACSLDASHTKATVDFEGRDFEDGQYKMTLQDGSSFQVELRTDVDGTSTGSKDLEVISGDSVWKEGGTWIVKELKSLSEPTQSIDIEHPVSFTIPTVARLSGIEVSEVDVSAEGEWKVSLSFSSVELESETEYTLKLVGQDAAQERLTRKMTTSSSGAIGELNEVLYPFETDPAEQMKFGVLYKIVSLRATNRENSVQVGSVGVQMPDEPVRLTNIEVTDETETSIRLKVTGSGFVPKETYTVEVSGVATGSGSSNAHTRTFTVVASDATSASSPTLLLSTSDPTALQFGQTYTVTKIDNGTDSGIVVGTPSFTTPEPPPLPLPIPRITFSFVELNSQGILLSIVLIGEHLPSGSTFDITLNNTITIPVSFSSSTKGQSDVVMLGLDGGLAFGSTYSITDVSKGESEIIAEGISISTPPKPSELTLCVCSDDAGDPSTIRSGADVSTCLRIERAWTLAEQLSIANTMMRIVKPASLSTQLLVSSLAFKLISGNMDQSLLSLSQPSSDSNSDASLLSITNGECGLTLLTIKTSSSSSFMFISAESSTITIQTCSIEGTDSADSSSDEMICGWNTGFLHFVDSNANLSSVTLKGLGSGGIVQIGGELTITKGEFSDNGPTNPVFTSARRNIHCEGGGKLTIDSLAKGDGTEEDPSRGSMLTAAR</sequence>
<proteinExistence type="predicted"/>
<name>A0ABQ9XFA1_9EUKA</name>
<dbReference type="Proteomes" id="UP001281761">
    <property type="component" value="Unassembled WGS sequence"/>
</dbReference>
<evidence type="ECO:0000256" key="1">
    <source>
        <dbReference type="SAM" id="MobiDB-lite"/>
    </source>
</evidence>
<dbReference type="EMBL" id="JARBJD010000145">
    <property type="protein sequence ID" value="KAK2949983.1"/>
    <property type="molecule type" value="Genomic_DNA"/>
</dbReference>
<gene>
    <name evidence="2" type="ORF">BLNAU_15126</name>
</gene>
<organism evidence="2 3">
    <name type="scientific">Blattamonas nauphoetae</name>
    <dbReference type="NCBI Taxonomy" id="2049346"/>
    <lineage>
        <taxon>Eukaryota</taxon>
        <taxon>Metamonada</taxon>
        <taxon>Preaxostyla</taxon>
        <taxon>Oxymonadida</taxon>
        <taxon>Blattamonas</taxon>
    </lineage>
</organism>
<comment type="caution">
    <text evidence="2">The sequence shown here is derived from an EMBL/GenBank/DDBJ whole genome shotgun (WGS) entry which is preliminary data.</text>
</comment>
<reference evidence="2 3" key="1">
    <citation type="journal article" date="2022" name="bioRxiv">
        <title>Genomics of Preaxostyla Flagellates Illuminates Evolutionary Transitions and the Path Towards Mitochondrial Loss.</title>
        <authorList>
            <person name="Novak L.V.F."/>
            <person name="Treitli S.C."/>
            <person name="Pyrih J."/>
            <person name="Halakuc P."/>
            <person name="Pipaliya S.V."/>
            <person name="Vacek V."/>
            <person name="Brzon O."/>
            <person name="Soukal P."/>
            <person name="Eme L."/>
            <person name="Dacks J.B."/>
            <person name="Karnkowska A."/>
            <person name="Elias M."/>
            <person name="Hampl V."/>
        </authorList>
    </citation>
    <scope>NUCLEOTIDE SEQUENCE [LARGE SCALE GENOMIC DNA]</scope>
    <source>
        <strain evidence="2">NAU3</strain>
        <tissue evidence="2">Gut</tissue>
    </source>
</reference>